<keyword evidence="2" id="KW-0472">Membrane</keyword>
<protein>
    <submittedName>
        <fullName evidence="4">TadE-like protein</fullName>
    </submittedName>
</protein>
<dbReference type="EMBL" id="MIGB01000018">
    <property type="protein sequence ID" value="OSY39321.1"/>
    <property type="molecule type" value="Genomic_DNA"/>
</dbReference>
<evidence type="ECO:0000313" key="4">
    <source>
        <dbReference type="EMBL" id="OSY39321.1"/>
    </source>
</evidence>
<dbReference type="Pfam" id="PF07811">
    <property type="entry name" value="TadE"/>
    <property type="match status" value="1"/>
</dbReference>
<keyword evidence="5" id="KW-1185">Reference proteome</keyword>
<organism evidence="4 5">
    <name type="scientific">Pseudonocardia autotrophica</name>
    <name type="common">Amycolata autotrophica</name>
    <name type="synonym">Nocardia autotrophica</name>
    <dbReference type="NCBI Taxonomy" id="2074"/>
    <lineage>
        <taxon>Bacteria</taxon>
        <taxon>Bacillati</taxon>
        <taxon>Actinomycetota</taxon>
        <taxon>Actinomycetes</taxon>
        <taxon>Pseudonocardiales</taxon>
        <taxon>Pseudonocardiaceae</taxon>
        <taxon>Pseudonocardia</taxon>
    </lineage>
</organism>
<name>A0A1Y2MW11_PSEAH</name>
<proteinExistence type="predicted"/>
<reference evidence="4 5" key="1">
    <citation type="submission" date="2016-09" db="EMBL/GenBank/DDBJ databases">
        <title>Pseudonocardia autotrophica DSM535, a candidate organism with high potential of specific P450 cytochromes.</title>
        <authorList>
            <person name="Grumaz C."/>
            <person name="Vainshtein Y."/>
            <person name="Kirstahler P."/>
            <person name="Sohn K."/>
        </authorList>
    </citation>
    <scope>NUCLEOTIDE SEQUENCE [LARGE SCALE GENOMIC DNA]</scope>
    <source>
        <strain evidence="4 5">DSM 535</strain>
    </source>
</reference>
<evidence type="ECO:0000259" key="3">
    <source>
        <dbReference type="Pfam" id="PF07811"/>
    </source>
</evidence>
<feature type="region of interest" description="Disordered" evidence="1">
    <location>
        <begin position="125"/>
        <end position="145"/>
    </location>
</feature>
<accession>A0A1Y2MW11</accession>
<sequence>MIVDVRGERGGSASVEAAVLAVVFGLLIAFAIAGGRLVAAEAATDHAARSAARLASLQRDAATATTVAYDAAALTLAEQGLRCTSVDVAVDTSGFARPLGTAASVNATVRCTISWADLGLPGAPGTRTVDSTSTSPLDTWRERIR</sequence>
<keyword evidence="2" id="KW-1133">Transmembrane helix</keyword>
<dbReference type="Proteomes" id="UP000194360">
    <property type="component" value="Unassembled WGS sequence"/>
</dbReference>
<feature type="compositionally biased region" description="Polar residues" evidence="1">
    <location>
        <begin position="128"/>
        <end position="137"/>
    </location>
</feature>
<dbReference type="STRING" id="2074.BG845_03595"/>
<feature type="domain" description="TadE-like" evidence="3">
    <location>
        <begin position="11"/>
        <end position="53"/>
    </location>
</feature>
<gene>
    <name evidence="4" type="ORF">BG845_03595</name>
</gene>
<keyword evidence="2" id="KW-0812">Transmembrane</keyword>
<comment type="caution">
    <text evidence="4">The sequence shown here is derived from an EMBL/GenBank/DDBJ whole genome shotgun (WGS) entry which is preliminary data.</text>
</comment>
<evidence type="ECO:0000313" key="5">
    <source>
        <dbReference type="Proteomes" id="UP000194360"/>
    </source>
</evidence>
<dbReference type="OrthoDB" id="3579667at2"/>
<feature type="transmembrane region" description="Helical" evidence="2">
    <location>
        <begin position="17"/>
        <end position="39"/>
    </location>
</feature>
<dbReference type="AlphaFoldDB" id="A0A1Y2MW11"/>
<evidence type="ECO:0000256" key="1">
    <source>
        <dbReference type="SAM" id="MobiDB-lite"/>
    </source>
</evidence>
<evidence type="ECO:0000256" key="2">
    <source>
        <dbReference type="SAM" id="Phobius"/>
    </source>
</evidence>
<dbReference type="RefSeq" id="WP_085913792.1">
    <property type="nucleotide sequence ID" value="NZ_AP018920.1"/>
</dbReference>
<dbReference type="InterPro" id="IPR012495">
    <property type="entry name" value="TadE-like_dom"/>
</dbReference>